<sequence length="302" mass="34236">MIFSSRYGNEFVDRAIELRSNCRVNLEIIQKLSKRQASLETRKKLLKQIAYNGINLHLDDNDYTTVVEKQDMNKYDEQRKPSEAAKLNDTEAGVYEKGGLERSFSSSSSNTDAEDLYDVTWTAYDLDRTASPNNEEIDLDQSDEETGKNQNNMPWFEHPDPGSDTKSNLPIDIFQTTTRFNAVADESFSDTNGYKPHGEADLTTYSVEGRSGLGPQHSNADRRPTSITYRIEHSWDKTNVKLATSSKLTTSSHFPFFHSFVQTSSNCSSAFSCTSQTLSQECFEGLFWLKVLEAVYSNHKPH</sequence>
<feature type="region of interest" description="Disordered" evidence="2">
    <location>
        <begin position="128"/>
        <end position="152"/>
    </location>
</feature>
<dbReference type="Proteomes" id="UP000823749">
    <property type="component" value="Chromosome 12"/>
</dbReference>
<comment type="similarity">
    <text evidence="1">Belongs to the IST1 family.</text>
</comment>
<proteinExistence type="inferred from homology"/>
<dbReference type="PANTHER" id="PTHR12161">
    <property type="entry name" value="IST1 FAMILY MEMBER"/>
    <property type="match status" value="1"/>
</dbReference>
<organism evidence="3 4">
    <name type="scientific">Rhododendron griersonianum</name>
    <dbReference type="NCBI Taxonomy" id="479676"/>
    <lineage>
        <taxon>Eukaryota</taxon>
        <taxon>Viridiplantae</taxon>
        <taxon>Streptophyta</taxon>
        <taxon>Embryophyta</taxon>
        <taxon>Tracheophyta</taxon>
        <taxon>Spermatophyta</taxon>
        <taxon>Magnoliopsida</taxon>
        <taxon>eudicotyledons</taxon>
        <taxon>Gunneridae</taxon>
        <taxon>Pentapetalae</taxon>
        <taxon>asterids</taxon>
        <taxon>Ericales</taxon>
        <taxon>Ericaceae</taxon>
        <taxon>Ericoideae</taxon>
        <taxon>Rhodoreae</taxon>
        <taxon>Rhododendron</taxon>
    </lineage>
</organism>
<evidence type="ECO:0000313" key="4">
    <source>
        <dbReference type="Proteomes" id="UP000823749"/>
    </source>
</evidence>
<dbReference type="GO" id="GO:0015031">
    <property type="term" value="P:protein transport"/>
    <property type="evidence" value="ECO:0007669"/>
    <property type="project" value="InterPro"/>
</dbReference>
<evidence type="ECO:0000313" key="3">
    <source>
        <dbReference type="EMBL" id="KAG5523004.1"/>
    </source>
</evidence>
<gene>
    <name evidence="3" type="ORF">RHGRI_034972</name>
</gene>
<evidence type="ECO:0000256" key="1">
    <source>
        <dbReference type="ARBA" id="ARBA00005536"/>
    </source>
</evidence>
<dbReference type="EMBL" id="JACTNZ010000012">
    <property type="protein sequence ID" value="KAG5523004.1"/>
    <property type="molecule type" value="Genomic_DNA"/>
</dbReference>
<dbReference type="InterPro" id="IPR005061">
    <property type="entry name" value="Ist1"/>
</dbReference>
<feature type="compositionally biased region" description="Acidic residues" evidence="2">
    <location>
        <begin position="135"/>
        <end position="144"/>
    </location>
</feature>
<comment type="caution">
    <text evidence="3">The sequence shown here is derived from an EMBL/GenBank/DDBJ whole genome shotgun (WGS) entry which is preliminary data.</text>
</comment>
<reference evidence="3" key="1">
    <citation type="submission" date="2020-08" db="EMBL/GenBank/DDBJ databases">
        <title>Plant Genome Project.</title>
        <authorList>
            <person name="Zhang R.-G."/>
        </authorList>
    </citation>
    <scope>NUCLEOTIDE SEQUENCE</scope>
    <source>
        <strain evidence="3">WSP0</strain>
        <tissue evidence="3">Leaf</tissue>
    </source>
</reference>
<dbReference type="InterPro" id="IPR042277">
    <property type="entry name" value="IST1-like"/>
</dbReference>
<dbReference type="Gene3D" id="1.20.1260.60">
    <property type="entry name" value="Vacuolar protein sorting-associated protein Ist1"/>
    <property type="match status" value="1"/>
</dbReference>
<name>A0AAV6I7D6_9ERIC</name>
<accession>A0AAV6I7D6</accession>
<keyword evidence="4" id="KW-1185">Reference proteome</keyword>
<dbReference type="PANTHER" id="PTHR12161:SF65">
    <property type="entry name" value="IST1-LIKE PROTEIN"/>
    <property type="match status" value="1"/>
</dbReference>
<evidence type="ECO:0000256" key="2">
    <source>
        <dbReference type="SAM" id="MobiDB-lite"/>
    </source>
</evidence>
<dbReference type="AlphaFoldDB" id="A0AAV6I7D6"/>
<protein>
    <submittedName>
        <fullName evidence="3">Uncharacterized protein</fullName>
    </submittedName>
</protein>